<feature type="domain" description="Type VI secretion system component TssM1 helical" evidence="5">
    <location>
        <begin position="954"/>
        <end position="1014"/>
    </location>
</feature>
<dbReference type="Pfam" id="PF06744">
    <property type="entry name" value="IcmF_C"/>
    <property type="match status" value="1"/>
</dbReference>
<feature type="domain" description="Type VI secretion system component TssM1 N-terminal" evidence="4">
    <location>
        <begin position="210"/>
        <end position="462"/>
    </location>
</feature>
<feature type="domain" description="IcmF-related" evidence="3">
    <location>
        <begin position="513"/>
        <end position="825"/>
    </location>
</feature>
<evidence type="ECO:0000313" key="7">
    <source>
        <dbReference type="Proteomes" id="UP000239197"/>
    </source>
</evidence>
<keyword evidence="1" id="KW-0472">Membrane</keyword>
<dbReference type="NCBIfam" id="TIGR03348">
    <property type="entry name" value="VI_IcmF"/>
    <property type="match status" value="1"/>
</dbReference>
<dbReference type="EMBL" id="CP019062">
    <property type="protein sequence ID" value="AVF36955.1"/>
    <property type="molecule type" value="Genomic_DNA"/>
</dbReference>
<dbReference type="Pfam" id="PF14331">
    <property type="entry name" value="IcmF-related_N"/>
    <property type="match status" value="1"/>
</dbReference>
<dbReference type="AlphaFoldDB" id="A0A2L1UVK3"/>
<organism evidence="6 7">
    <name type="scientific">Rahnella sikkimica</name>
    <dbReference type="NCBI Taxonomy" id="1805933"/>
    <lineage>
        <taxon>Bacteria</taxon>
        <taxon>Pseudomonadati</taxon>
        <taxon>Pseudomonadota</taxon>
        <taxon>Gammaproteobacteria</taxon>
        <taxon>Enterobacterales</taxon>
        <taxon>Yersiniaceae</taxon>
        <taxon>Rahnella</taxon>
    </lineage>
</organism>
<protein>
    <submittedName>
        <fullName evidence="6">Type VI secretion protein IcmF</fullName>
    </submittedName>
</protein>
<feature type="transmembrane region" description="Helical" evidence="1">
    <location>
        <begin position="65"/>
        <end position="84"/>
    </location>
</feature>
<dbReference type="Pfam" id="PF21070">
    <property type="entry name" value="IcmF_helical"/>
    <property type="match status" value="1"/>
</dbReference>
<dbReference type="PANTHER" id="PTHR36153">
    <property type="entry name" value="INNER MEMBRANE PROTEIN-RELATED"/>
    <property type="match status" value="1"/>
</dbReference>
<evidence type="ECO:0000313" key="6">
    <source>
        <dbReference type="EMBL" id="AVF36955.1"/>
    </source>
</evidence>
<dbReference type="SUPFAM" id="SSF52540">
    <property type="entry name" value="P-loop containing nucleoside triphosphate hydrolases"/>
    <property type="match status" value="1"/>
</dbReference>
<feature type="transmembrane region" description="Helical" evidence="1">
    <location>
        <begin position="26"/>
        <end position="45"/>
    </location>
</feature>
<reference evidence="7" key="1">
    <citation type="submission" date="2017-01" db="EMBL/GenBank/DDBJ databases">
        <title>Genome sequence of Rouxiella sp. ERMR1:05.</title>
        <authorList>
            <person name="Kumar R."/>
            <person name="Singh D."/>
            <person name="Kumar S."/>
        </authorList>
    </citation>
    <scope>NUCLEOTIDE SEQUENCE [LARGE SCALE GENOMIC DNA]</scope>
    <source>
        <strain evidence="7">ERMR1:05</strain>
    </source>
</reference>
<accession>A0A2L1UVK3</accession>
<dbReference type="InterPro" id="IPR010623">
    <property type="entry name" value="IcmF_C"/>
</dbReference>
<dbReference type="CDD" id="cd00882">
    <property type="entry name" value="Ras_like_GTPase"/>
    <property type="match status" value="1"/>
</dbReference>
<keyword evidence="1" id="KW-1133">Transmembrane helix</keyword>
<keyword evidence="1" id="KW-0812">Transmembrane</keyword>
<dbReference type="InterPro" id="IPR009612">
    <property type="entry name" value="IcmF-rel"/>
</dbReference>
<dbReference type="KEGG" id="rox:BV494_19420"/>
<dbReference type="InterPro" id="IPR053156">
    <property type="entry name" value="T6SS_TssM-like"/>
</dbReference>
<gene>
    <name evidence="6" type="ORF">BV494_19420</name>
</gene>
<evidence type="ECO:0000259" key="3">
    <source>
        <dbReference type="Pfam" id="PF06761"/>
    </source>
</evidence>
<feature type="transmembrane region" description="Helical" evidence="1">
    <location>
        <begin position="459"/>
        <end position="478"/>
    </location>
</feature>
<evidence type="ECO:0000256" key="1">
    <source>
        <dbReference type="SAM" id="Phobius"/>
    </source>
</evidence>
<dbReference type="InterPro" id="IPR048677">
    <property type="entry name" value="TssM1_hel"/>
</dbReference>
<feature type="domain" description="Type VI secretion system IcmF C-terminal" evidence="2">
    <location>
        <begin position="1055"/>
        <end position="1159"/>
    </location>
</feature>
<sequence>MFKISKPGFLRALKPTLRPAMPRLKISAMILLIIGWVLSLVWIWWKGPSWTLGEQHPLAPQANRWLATSVWVLIALAWLTWRVVKRLQHLEALQRQQRQHEKDPLSLEIHQQQRHLDRWLLRLQRHLAKRNYLYQLPWYMVIGVSGSGKTTLLHEGYPSDTIYIPEKVRGENNATWQISPRVGEHAIIFDINGKLIDQPASGLDEANVYNRLWSHWLSWLSQNRPRQPLNGIILSLDLPELLTASKHQREHQLTILRQRLQDIRQHLHCELPVYLVLTKLDLLYGFAPLFQPLDKQQRDTILGVTFTDGSHENDHWREELRTFWQEWMQLFNKALPDLLLSHVESSQRSMLFSFNRQMQGINEYLESLIGSLLAGDNMSVMLRGVYLTSSLQRGQVDDIFIQSAGAQYRLGQTALSSWPIVETQPYFTRNLFPQVLLSEPNLASENSVWLNKNRRRRTLFTAIGGAAIVACITGWHHYYNSNYHAGVTVLAQAKSFMDIPPPQGIDELGNLQLPLLNPMRDATLAYGDYREHNALTNMALYQGVKIGPYVEKTYLQLLEQRFLPALLNGLIKDLNAAPPGSEKKLAVLRVIRMLEDKSGRDNKVVEQYISQRWSEHFHGQRELQTQLMSHLDYALDHTDWREQRADGDNDAITRFVPYDKPIAAAQRELSKLSIYQRVYQSLRSKAQGVLPSDLNLRDQIGPSFDKVFVANKEEDLAIPQFLTRYGLQSYFVKQRDSLVELTALDSWVLNITKDVTFSDADREEIQRHITEQYVSDYTATWQAGMNNLDIREYEDMQAVTDALEQIISGDQPFYRALQTLRDNTQLPPPPANLPDKARDEMMSSLDFQLLTRLGRDFAPENGVLTETKDKESTLQTVYQQLTELHRYLLAIQNSPVPGKSALKAVQMRLDQNNSDPIFATRQMAKTLPAPLNRWVGKLADQAWHVVMIEAVHYMEVEWNDKVVKTFNEQLADRYPFNPNATQDASLDAFNRFFKPDGVLDSFYQQNLKLFIENKLTWGEDGDVLIRPDVQQQLETAQNIRETFFTQQSALGTQYAIETTELSSNKRRSVLNMDGQLLDYSHGRNYTAHLVWPNTMRDGTESKLTLVGNDSGSPRSISFRGPWAQFRLIDAGNLTNVEDGSFDVRFSVDGGYMIYRVHFDTQDNPFTGGLFSDFSLPDTLY</sequence>
<dbReference type="Pfam" id="PF06761">
    <property type="entry name" value="IcmF-related"/>
    <property type="match status" value="1"/>
</dbReference>
<evidence type="ECO:0000259" key="2">
    <source>
        <dbReference type="Pfam" id="PF06744"/>
    </source>
</evidence>
<keyword evidence="7" id="KW-1185">Reference proteome</keyword>
<dbReference type="InterPro" id="IPR017731">
    <property type="entry name" value="TssM1-like"/>
</dbReference>
<dbReference type="InterPro" id="IPR025743">
    <property type="entry name" value="TssM1_N"/>
</dbReference>
<dbReference type="InterPro" id="IPR027417">
    <property type="entry name" value="P-loop_NTPase"/>
</dbReference>
<evidence type="ECO:0000259" key="5">
    <source>
        <dbReference type="Pfam" id="PF21070"/>
    </source>
</evidence>
<proteinExistence type="predicted"/>
<evidence type="ECO:0000259" key="4">
    <source>
        <dbReference type="Pfam" id="PF14331"/>
    </source>
</evidence>
<name>A0A2L1UVK3_9GAMM</name>
<dbReference type="PANTHER" id="PTHR36153:SF5">
    <property type="entry name" value="EXPORTED PROTEIN"/>
    <property type="match status" value="1"/>
</dbReference>
<dbReference type="Proteomes" id="UP000239197">
    <property type="component" value="Chromosome"/>
</dbReference>